<comment type="caution">
    <text evidence="8">The sequence shown here is derived from an EMBL/GenBank/DDBJ whole genome shotgun (WGS) entry which is preliminary data.</text>
</comment>
<dbReference type="GO" id="GO:0030435">
    <property type="term" value="P:sporulation resulting in formation of a cellular spore"/>
    <property type="evidence" value="ECO:0007669"/>
    <property type="project" value="UniProtKB-KW"/>
</dbReference>
<dbReference type="InterPro" id="IPR014237">
    <property type="entry name" value="Anti-sigma_F_ant"/>
</dbReference>
<dbReference type="PANTHER" id="PTHR33495:SF2">
    <property type="entry name" value="ANTI-SIGMA FACTOR ANTAGONIST TM_1081-RELATED"/>
    <property type="match status" value="1"/>
</dbReference>
<dbReference type="RefSeq" id="WP_228351722.1">
    <property type="nucleotide sequence ID" value="NZ_JACEGA010000001.1"/>
</dbReference>
<dbReference type="PANTHER" id="PTHR33495">
    <property type="entry name" value="ANTI-SIGMA FACTOR ANTAGONIST TM_1081-RELATED-RELATED"/>
    <property type="match status" value="1"/>
</dbReference>
<evidence type="ECO:0000256" key="1">
    <source>
        <dbReference type="ARBA" id="ARBA00001976"/>
    </source>
</evidence>
<dbReference type="GO" id="GO:0045152">
    <property type="term" value="F:antisigma factor binding"/>
    <property type="evidence" value="ECO:0007669"/>
    <property type="project" value="InterPro"/>
</dbReference>
<keyword evidence="9" id="KW-1185">Reference proteome</keyword>
<evidence type="ECO:0000259" key="7">
    <source>
        <dbReference type="PROSITE" id="PS50801"/>
    </source>
</evidence>
<feature type="domain" description="STAS" evidence="7">
    <location>
        <begin position="28"/>
        <end position="127"/>
    </location>
</feature>
<dbReference type="EMBL" id="JACEGA010000001">
    <property type="protein sequence ID" value="MBB2181986.1"/>
    <property type="molecule type" value="Genomic_DNA"/>
</dbReference>
<dbReference type="InterPro" id="IPR003658">
    <property type="entry name" value="Anti-sigma_ant"/>
</dbReference>
<evidence type="ECO:0000256" key="2">
    <source>
        <dbReference type="ARBA" id="ARBA00009013"/>
    </source>
</evidence>
<dbReference type="Pfam" id="PF01740">
    <property type="entry name" value="STAS"/>
    <property type="match status" value="1"/>
</dbReference>
<protein>
    <recommendedName>
        <fullName evidence="3 6">Anti-sigma F factor antagonist</fullName>
    </recommendedName>
    <alternativeName>
        <fullName evidence="6">Stage II sporulation protein</fullName>
    </alternativeName>
</protein>
<dbReference type="Proteomes" id="UP000574276">
    <property type="component" value="Unassembled WGS sequence"/>
</dbReference>
<dbReference type="NCBIfam" id="TIGR02886">
    <property type="entry name" value="spore_II_AA"/>
    <property type="match status" value="1"/>
</dbReference>
<comment type="similarity">
    <text evidence="2 6">Belongs to the anti-sigma-factor antagonist family.</text>
</comment>
<evidence type="ECO:0000256" key="5">
    <source>
        <dbReference type="ARBA" id="ARBA00022969"/>
    </source>
</evidence>
<evidence type="ECO:0000256" key="3">
    <source>
        <dbReference type="ARBA" id="ARBA00020784"/>
    </source>
</evidence>
<dbReference type="CDD" id="cd07043">
    <property type="entry name" value="STAS_anti-anti-sigma_factors"/>
    <property type="match status" value="1"/>
</dbReference>
<name>A0A839JX62_9FIRM</name>
<evidence type="ECO:0000256" key="6">
    <source>
        <dbReference type="RuleBase" id="RU003749"/>
    </source>
</evidence>
<proteinExistence type="inferred from homology"/>
<evidence type="ECO:0000256" key="4">
    <source>
        <dbReference type="ARBA" id="ARBA00022553"/>
    </source>
</evidence>
<dbReference type="InterPro" id="IPR002645">
    <property type="entry name" value="STAS_dom"/>
</dbReference>
<evidence type="ECO:0000313" key="8">
    <source>
        <dbReference type="EMBL" id="MBB2181986.1"/>
    </source>
</evidence>
<dbReference type="NCBIfam" id="TIGR00377">
    <property type="entry name" value="ant_ant_sig"/>
    <property type="match status" value="1"/>
</dbReference>
<accession>A0A839JX62</accession>
<organism evidence="8 9">
    <name type="scientific">Variimorphobacter saccharofermentans</name>
    <dbReference type="NCBI Taxonomy" id="2755051"/>
    <lineage>
        <taxon>Bacteria</taxon>
        <taxon>Bacillati</taxon>
        <taxon>Bacillota</taxon>
        <taxon>Clostridia</taxon>
        <taxon>Lachnospirales</taxon>
        <taxon>Lachnospiraceae</taxon>
        <taxon>Variimorphobacter</taxon>
    </lineage>
</organism>
<dbReference type="InterPro" id="IPR036513">
    <property type="entry name" value="STAS_dom_sf"/>
</dbReference>
<reference evidence="8 9" key="1">
    <citation type="submission" date="2020-07" db="EMBL/GenBank/DDBJ databases">
        <title>Characterization and genome sequencing of isolate MD1, a novel member within the family Lachnospiraceae.</title>
        <authorList>
            <person name="Rettenmaier R."/>
            <person name="Di Bello L."/>
            <person name="Zinser C."/>
            <person name="Scheitz K."/>
            <person name="Liebl W."/>
            <person name="Zverlov V."/>
        </authorList>
    </citation>
    <scope>NUCLEOTIDE SEQUENCE [LARGE SCALE GENOMIC DNA]</scope>
    <source>
        <strain evidence="8 9">MD1</strain>
    </source>
</reference>
<dbReference type="Gene3D" id="3.30.750.24">
    <property type="entry name" value="STAS domain"/>
    <property type="match status" value="1"/>
</dbReference>
<keyword evidence="4" id="KW-0597">Phosphoprotein</keyword>
<sequence length="130" mass="14770">MQDAKRQNKHITKEGDGGTTYEIYQRCLVIKLKEELDHHNAIAIREKADKLIDRNNIKHIIFDFSGASFMDSAGIGVIMGRYRKVIFIGGKTAVANVNNTIDRIFRLSGLYKIIEKYDTVETALNIIQKA</sequence>
<comment type="function">
    <text evidence="1">In the phosphorylated form it could act as an anti-anti-sigma factor that counteracts SpoIIAB and thus releases sigma f from inhibition.</text>
</comment>
<evidence type="ECO:0000313" key="9">
    <source>
        <dbReference type="Proteomes" id="UP000574276"/>
    </source>
</evidence>
<gene>
    <name evidence="8" type="primary">spoIIAA</name>
    <name evidence="8" type="ORF">H0486_03740</name>
</gene>
<keyword evidence="5" id="KW-0749">Sporulation</keyword>
<dbReference type="PROSITE" id="PS50801">
    <property type="entry name" value="STAS"/>
    <property type="match status" value="1"/>
</dbReference>
<dbReference type="AlphaFoldDB" id="A0A839JX62"/>
<dbReference type="GO" id="GO:0043856">
    <property type="term" value="F:anti-sigma factor antagonist activity"/>
    <property type="evidence" value="ECO:0007669"/>
    <property type="project" value="InterPro"/>
</dbReference>
<dbReference type="SUPFAM" id="SSF52091">
    <property type="entry name" value="SpoIIaa-like"/>
    <property type="match status" value="1"/>
</dbReference>